<keyword evidence="3 5" id="KW-0808">Transferase</keyword>
<dbReference type="InParanoid" id="A0A061AC29"/>
<dbReference type="SUPFAM" id="SSF75217">
    <property type="entry name" value="alpha/beta knot"/>
    <property type="match status" value="1"/>
</dbReference>
<dbReference type="RefSeq" id="WP_045749804.1">
    <property type="nucleotide sequence ID" value="NZ_FUZK01000001.1"/>
</dbReference>
<dbReference type="InterPro" id="IPR029064">
    <property type="entry name" value="Ribosomal_eL30-like_sf"/>
</dbReference>
<dbReference type="InterPro" id="IPR004441">
    <property type="entry name" value="rRNA_MeTrfase_TrmH"/>
</dbReference>
<dbReference type="PANTHER" id="PTHR46429">
    <property type="entry name" value="23S RRNA (GUANOSINE-2'-O-)-METHYLTRANSFERASE RLMB"/>
    <property type="match status" value="1"/>
</dbReference>
<dbReference type="Gene3D" id="3.40.1280.10">
    <property type="match status" value="1"/>
</dbReference>
<dbReference type="STRING" id="35623.Aocu_13100"/>
<evidence type="ECO:0000313" key="5">
    <source>
        <dbReference type="EMBL" id="CDR31383.1"/>
    </source>
</evidence>
<dbReference type="AlphaFoldDB" id="A0A061AC29"/>
<name>A0A061AC29_9MOLU</name>
<dbReference type="HOGENOM" id="CLU_021322_0_1_14"/>
<dbReference type="Gene3D" id="3.30.1330.30">
    <property type="match status" value="1"/>
</dbReference>
<dbReference type="FunCoup" id="A0A061AC29">
    <property type="interactions" value="269"/>
</dbReference>
<dbReference type="InterPro" id="IPR001537">
    <property type="entry name" value="SpoU_MeTrfase"/>
</dbReference>
<dbReference type="SMART" id="SM00967">
    <property type="entry name" value="SpoU_sub_bind"/>
    <property type="match status" value="1"/>
</dbReference>
<dbReference type="InterPro" id="IPR029028">
    <property type="entry name" value="Alpha/beta_knot_MTases"/>
</dbReference>
<dbReference type="GO" id="GO:0008173">
    <property type="term" value="F:RNA methyltransferase activity"/>
    <property type="evidence" value="ECO:0007669"/>
    <property type="project" value="InterPro"/>
</dbReference>
<dbReference type="GO" id="GO:0006396">
    <property type="term" value="P:RNA processing"/>
    <property type="evidence" value="ECO:0007669"/>
    <property type="project" value="InterPro"/>
</dbReference>
<keyword evidence="2 5" id="KW-0489">Methyltransferase</keyword>
<sequence length="230" mass="25450">MIIYGKNVIKEAILNQRQIYKLYVDEKMTDYKFLEFLKKYGLTPLKVSKGELNKLTDNAVHNGIVADAKAYDYVELETVLTKGERQVFLMLDEIHDPHNLGAILRSVEATNISGVILSKKHQVPLTGVVAKTSSGAIEHVNLILVSNLYQTILKLKEEGFLIVGTDVAGTKSYKELPKDQPLVIIMGNEGEGLRPLIKKGCDLLVTIPMKGKVNSLNVSVATALLLYEAI</sequence>
<proteinExistence type="inferred from homology"/>
<evidence type="ECO:0000313" key="6">
    <source>
        <dbReference type="Proteomes" id="UP000032434"/>
    </source>
</evidence>
<evidence type="ECO:0000259" key="4">
    <source>
        <dbReference type="SMART" id="SM00967"/>
    </source>
</evidence>
<dbReference type="GO" id="GO:0003723">
    <property type="term" value="F:RNA binding"/>
    <property type="evidence" value="ECO:0007669"/>
    <property type="project" value="InterPro"/>
</dbReference>
<evidence type="ECO:0000256" key="2">
    <source>
        <dbReference type="ARBA" id="ARBA00022603"/>
    </source>
</evidence>
<dbReference type="PANTHER" id="PTHR46429:SF1">
    <property type="entry name" value="23S RRNA (GUANOSINE-2'-O-)-METHYLTRANSFERASE RLMB"/>
    <property type="match status" value="1"/>
</dbReference>
<dbReference type="CDD" id="cd18103">
    <property type="entry name" value="SpoU-like_RlmB"/>
    <property type="match status" value="1"/>
</dbReference>
<evidence type="ECO:0000256" key="3">
    <source>
        <dbReference type="ARBA" id="ARBA00022679"/>
    </source>
</evidence>
<dbReference type="GO" id="GO:0005829">
    <property type="term" value="C:cytosol"/>
    <property type="evidence" value="ECO:0007669"/>
    <property type="project" value="TreeGrafter"/>
</dbReference>
<comment type="similarity">
    <text evidence="1">Belongs to the class IV-like SAM-binding methyltransferase superfamily. RNA methyltransferase TrmH family.</text>
</comment>
<dbReference type="KEGG" id="aoc:Aocu_13100"/>
<dbReference type="PATRIC" id="fig|35623.3.peg.1309"/>
<organism evidence="5 6">
    <name type="scientific">Acholeplasma oculi</name>
    <dbReference type="NCBI Taxonomy" id="35623"/>
    <lineage>
        <taxon>Bacteria</taxon>
        <taxon>Bacillati</taxon>
        <taxon>Mycoplasmatota</taxon>
        <taxon>Mollicutes</taxon>
        <taxon>Acholeplasmatales</taxon>
        <taxon>Acholeplasmataceae</taxon>
        <taxon>Acholeplasma</taxon>
    </lineage>
</organism>
<accession>A0A061AC29</accession>
<dbReference type="EMBL" id="LK028559">
    <property type="protein sequence ID" value="CDR31383.1"/>
    <property type="molecule type" value="Genomic_DNA"/>
</dbReference>
<dbReference type="InterPro" id="IPR029026">
    <property type="entry name" value="tRNA_m1G_MTases_N"/>
</dbReference>
<dbReference type="OrthoDB" id="9794400at2"/>
<feature type="domain" description="RNA 2-O ribose methyltransferase substrate binding" evidence="4">
    <location>
        <begin position="2"/>
        <end position="74"/>
    </location>
</feature>
<dbReference type="FunFam" id="3.40.1280.10:FF:000008">
    <property type="entry name" value="Group 3 RNA methyltransferase TrmH"/>
    <property type="match status" value="1"/>
</dbReference>
<dbReference type="InterPro" id="IPR013123">
    <property type="entry name" value="SpoU_subst-bd"/>
</dbReference>
<gene>
    <name evidence="5" type="ORF">Aocu_13100</name>
</gene>
<dbReference type="Pfam" id="PF08032">
    <property type="entry name" value="SpoU_sub_bind"/>
    <property type="match status" value="1"/>
</dbReference>
<evidence type="ECO:0000256" key="1">
    <source>
        <dbReference type="ARBA" id="ARBA00007228"/>
    </source>
</evidence>
<dbReference type="NCBIfam" id="TIGR00186">
    <property type="entry name" value="rRNA_methyl_3"/>
    <property type="match status" value="1"/>
</dbReference>
<dbReference type="Pfam" id="PF00588">
    <property type="entry name" value="SpoU_methylase"/>
    <property type="match status" value="1"/>
</dbReference>
<dbReference type="GO" id="GO:0032259">
    <property type="term" value="P:methylation"/>
    <property type="evidence" value="ECO:0007669"/>
    <property type="project" value="UniProtKB-KW"/>
</dbReference>
<protein>
    <submittedName>
        <fullName evidence="5">TrmH family RNA methyltransferase</fullName>
    </submittedName>
</protein>
<reference evidence="6" key="1">
    <citation type="submission" date="2014-05" db="EMBL/GenBank/DDBJ databases">
        <authorList>
            <person name="Kube M."/>
        </authorList>
    </citation>
    <scope>NUCLEOTIDE SEQUENCE [LARGE SCALE GENOMIC DNA]</scope>
</reference>
<dbReference type="SUPFAM" id="SSF55315">
    <property type="entry name" value="L30e-like"/>
    <property type="match status" value="1"/>
</dbReference>
<dbReference type="Proteomes" id="UP000032434">
    <property type="component" value="Chromosome 1"/>
</dbReference>
<keyword evidence="6" id="KW-1185">Reference proteome</keyword>